<protein>
    <recommendedName>
        <fullName evidence="5">Arginyl-tRNA--protein transferase 1</fullName>
        <shortName evidence="5">Arginyltransferase 1</shortName>
        <shortName evidence="5">R-transferase 1</shortName>
        <ecNumber evidence="5">2.3.2.8</ecNumber>
    </recommendedName>
    <alternativeName>
        <fullName evidence="5">Arginine-tRNA--protein transferase 1</fullName>
    </alternativeName>
</protein>
<keyword evidence="2 5" id="KW-0808">Transferase</keyword>
<evidence type="ECO:0000256" key="4">
    <source>
        <dbReference type="ARBA" id="ARBA00023315"/>
    </source>
</evidence>
<evidence type="ECO:0000256" key="1">
    <source>
        <dbReference type="ARBA" id="ARBA00009991"/>
    </source>
</evidence>
<comment type="catalytic activity">
    <reaction evidence="5">
        <text>an N-terminal L-alpha-aminoacyl-[protein] + L-arginyl-tRNA(Arg) = an N-terminal L-arginyl-L-aminoacyl-[protein] + tRNA(Arg) + H(+)</text>
        <dbReference type="Rhea" id="RHEA:10208"/>
        <dbReference type="Rhea" id="RHEA-COMP:9658"/>
        <dbReference type="Rhea" id="RHEA-COMP:9673"/>
        <dbReference type="Rhea" id="RHEA-COMP:10636"/>
        <dbReference type="Rhea" id="RHEA-COMP:10638"/>
        <dbReference type="ChEBI" id="CHEBI:15378"/>
        <dbReference type="ChEBI" id="CHEBI:78442"/>
        <dbReference type="ChEBI" id="CHEBI:78513"/>
        <dbReference type="ChEBI" id="CHEBI:78597"/>
        <dbReference type="ChEBI" id="CHEBI:83562"/>
        <dbReference type="EC" id="2.3.2.8"/>
    </reaction>
</comment>
<dbReference type="PIRSF" id="PIRSF037207">
    <property type="entry name" value="ATE1_euk"/>
    <property type="match status" value="1"/>
</dbReference>
<comment type="similarity">
    <text evidence="1 5">Belongs to the R-transferase family.</text>
</comment>
<dbReference type="Pfam" id="PF04376">
    <property type="entry name" value="ATE_N"/>
    <property type="match status" value="1"/>
</dbReference>
<keyword evidence="9" id="KW-1185">Reference proteome</keyword>
<evidence type="ECO:0000256" key="3">
    <source>
        <dbReference type="ARBA" id="ARBA00022786"/>
    </source>
</evidence>
<evidence type="ECO:0000313" key="8">
    <source>
        <dbReference type="EMBL" id="CAI2361894.1"/>
    </source>
</evidence>
<dbReference type="InterPro" id="IPR016181">
    <property type="entry name" value="Acyl_CoA_acyltransferase"/>
</dbReference>
<dbReference type="InterPro" id="IPR030700">
    <property type="entry name" value="N-end_Aminoacyl_Trfase"/>
</dbReference>
<dbReference type="InterPro" id="IPR007471">
    <property type="entry name" value="N-end_Aminoacyl_Trfase_N"/>
</dbReference>
<dbReference type="EC" id="2.3.2.8" evidence="5"/>
<dbReference type="AlphaFoldDB" id="A0AAD1UAG4"/>
<dbReference type="PANTHER" id="PTHR21367">
    <property type="entry name" value="ARGININE-TRNA-PROTEIN TRANSFERASE 1"/>
    <property type="match status" value="1"/>
</dbReference>
<dbReference type="Pfam" id="PF04377">
    <property type="entry name" value="ATE_C"/>
    <property type="match status" value="1"/>
</dbReference>
<dbReference type="SUPFAM" id="SSF55729">
    <property type="entry name" value="Acyl-CoA N-acyltransferases (Nat)"/>
    <property type="match status" value="1"/>
</dbReference>
<sequence>MEADLLPELKETIWDKDPELSKKSVINMRGLHLNDKRTECNYCSNPVKEENHFYCWGMTCTKLRTDDYEKALDLGWQRSGTWLYRPDIKKSCCPLYTPRIDITEFKISKQQKKHMKRFNQYINGTRLSKSKTDEVILKDPEEIKRATNQKQYDSFLENLKTEREEIRNFVFDSIFNKETFIDEQMTDEKKKNVRNLMKIEDIHVEEATNNRAHYICDIVNVVMQETGMIEPEMRELIEPTIDQLLSMNSQFLEKYDIYQGYENQGKLIFVSKKYISIQRAKEVIFNDDEEAKVDENNEFGYKEHGEEQKIAQEAGNSRSYTEFFEEFVPNITKEEERKHRYTVSLHRAICYEENLQVFRKFDYIRFNKERVKSDFERFLTNSPLYDPKDPNFPNSRTFRDDAKIDGERVFIDEGVSPKYFGSYHMHHRIDGRLVAINVLDITENTMSSIYTFYDPEYSFLSLGQVTAVREIEYMLKIRKEFNSSLKYYYMGYYVHNCQKSVYKEHMHPQNLLCPITYTYVPLTPEVKAKIAAEKFCQLNEEAQPVKNKNFAEILEYISSFKLIHERDNFLHINQIRSDMSHTFSEQLVGLYQIMGSFLFETFIFEYL</sequence>
<dbReference type="PANTHER" id="PTHR21367:SF1">
    <property type="entry name" value="ARGINYL-TRNA--PROTEIN TRANSFERASE 1"/>
    <property type="match status" value="1"/>
</dbReference>
<keyword evidence="3 5" id="KW-0833">Ubl conjugation pathway</keyword>
<reference evidence="8" key="1">
    <citation type="submission" date="2023-07" db="EMBL/GenBank/DDBJ databases">
        <authorList>
            <consortium name="AG Swart"/>
            <person name="Singh M."/>
            <person name="Singh A."/>
            <person name="Seah K."/>
            <person name="Emmerich C."/>
        </authorList>
    </citation>
    <scope>NUCLEOTIDE SEQUENCE</scope>
    <source>
        <strain evidence="8">DP1</strain>
    </source>
</reference>
<dbReference type="InterPro" id="IPR017137">
    <property type="entry name" value="Arg-tRNA-P_Trfase_1_euk"/>
</dbReference>
<dbReference type="InterPro" id="IPR007472">
    <property type="entry name" value="N-end_Aminoacyl_Trfase_C"/>
</dbReference>
<dbReference type="EMBL" id="CAMPGE010003072">
    <property type="protein sequence ID" value="CAI2361894.1"/>
    <property type="molecule type" value="Genomic_DNA"/>
</dbReference>
<evidence type="ECO:0000259" key="7">
    <source>
        <dbReference type="Pfam" id="PF04377"/>
    </source>
</evidence>
<comment type="caution">
    <text evidence="8">The sequence shown here is derived from an EMBL/GenBank/DDBJ whole genome shotgun (WGS) entry which is preliminary data.</text>
</comment>
<comment type="function">
    <text evidence="5">Involved in the post-translational conjugation of arginine to the N-terminal aspartate or glutamate of a protein. This arginylation is required for degradation of the protein via the ubiquitin pathway.</text>
</comment>
<dbReference type="Proteomes" id="UP001295684">
    <property type="component" value="Unassembled WGS sequence"/>
</dbReference>
<evidence type="ECO:0000256" key="2">
    <source>
        <dbReference type="ARBA" id="ARBA00022679"/>
    </source>
</evidence>
<evidence type="ECO:0000256" key="5">
    <source>
        <dbReference type="PIRNR" id="PIRNR037207"/>
    </source>
</evidence>
<accession>A0AAD1UAG4</accession>
<name>A0AAD1UAG4_EUPCR</name>
<keyword evidence="4 5" id="KW-0012">Acyltransferase</keyword>
<gene>
    <name evidence="8" type="ORF">ECRASSUSDP1_LOCUS3209</name>
</gene>
<evidence type="ECO:0000313" key="9">
    <source>
        <dbReference type="Proteomes" id="UP001295684"/>
    </source>
</evidence>
<dbReference type="GO" id="GO:0005737">
    <property type="term" value="C:cytoplasm"/>
    <property type="evidence" value="ECO:0007669"/>
    <property type="project" value="TreeGrafter"/>
</dbReference>
<proteinExistence type="inferred from homology"/>
<evidence type="ECO:0000259" key="6">
    <source>
        <dbReference type="Pfam" id="PF04376"/>
    </source>
</evidence>
<organism evidence="8 9">
    <name type="scientific">Euplotes crassus</name>
    <dbReference type="NCBI Taxonomy" id="5936"/>
    <lineage>
        <taxon>Eukaryota</taxon>
        <taxon>Sar</taxon>
        <taxon>Alveolata</taxon>
        <taxon>Ciliophora</taxon>
        <taxon>Intramacronucleata</taxon>
        <taxon>Spirotrichea</taxon>
        <taxon>Hypotrichia</taxon>
        <taxon>Euplotida</taxon>
        <taxon>Euplotidae</taxon>
        <taxon>Moneuplotes</taxon>
    </lineage>
</organism>
<feature type="domain" description="N-end rule aminoacyl transferase C-terminal" evidence="7">
    <location>
        <begin position="354"/>
        <end position="513"/>
    </location>
</feature>
<dbReference type="GO" id="GO:0004057">
    <property type="term" value="F:arginyl-tRNA--protein transferase activity"/>
    <property type="evidence" value="ECO:0007669"/>
    <property type="project" value="UniProtKB-EC"/>
</dbReference>
<feature type="domain" description="N-end aminoacyl transferase N-terminal" evidence="6">
    <location>
        <begin position="39"/>
        <end position="113"/>
    </location>
</feature>